<dbReference type="EMBL" id="CP101717">
    <property type="protein sequence ID" value="WLD56891.1"/>
    <property type="molecule type" value="Genomic_DNA"/>
</dbReference>
<reference evidence="1" key="1">
    <citation type="submission" date="2022-07" db="EMBL/GenBank/DDBJ databases">
        <title>Complete genome sequence of Salinispirillum sp. LH10-3-1 capable of multiple carbohydrate inversion isolated from a soda lake.</title>
        <authorList>
            <person name="Liu J."/>
            <person name="Zhai Y."/>
            <person name="Zhang H."/>
            <person name="Yang H."/>
            <person name="Qu J."/>
            <person name="Li J."/>
        </authorList>
    </citation>
    <scope>NUCLEOTIDE SEQUENCE</scope>
    <source>
        <strain evidence="1">LH 10-3-1</strain>
    </source>
</reference>
<sequence>MSDTDTDATTEQQWVDELANDIQSKFHAAKVARQPFEEEWLKDLRQFHGIYESDVSSGFDENQCKAFIRLTRSKVRSFDARVRDLLFPAGGSDKNWSIRATPIPDLTPDLVAALKAQVIEVTGQEPTEEQMETILQKTAAERIEAMSALMNDQLKEGHYVSRNADVVHEANLYGTGILKGPMVDFKTRNRWSMVDGQYVMLTEENMLPYFAHTSLWSVYPDPEATQLSDCEYIIERHVMPKHKLRKLAKRRDFDGEKITEYLASGAAGNIKRQNWETELKLIAGNTNVADGKNRYEVLEYWGLVSGQDLADYGVEGIDPEDTSALNMEYEAQIWVIDNLVIKADLNPTEQQSRPYKFFRFEKQEGALWGVGIAQLMRDTQSLFNASIRMVVDNAALSAGPVFELDGYLIGNKVHQYANIRPRMVIIREGAAGEPNTPAVRIHQIPNAVSQLMQLARLFKELGDEATAIPSYLQGHTENIGGAGDTASGLSMLMGAAQITVKDVVANYDVDITKPAITDLYHWNMQFTEDEAIKGDMEVIAEGSRSLVAKEIQANQIAQFTNLAESQTFGKYCKPHEILEHYVKSTDMPDSVIKTKDEYDAWEEMQQQMQAMAQLLEQVGIDPESGQPIPGGMIAQAQQNASMVTA</sequence>
<dbReference type="InterPro" id="IPR056909">
    <property type="entry name" value="SU10_portal"/>
</dbReference>
<dbReference type="AlphaFoldDB" id="A0AB38YC01"/>
<dbReference type="Pfam" id="PF23899">
    <property type="entry name" value="SU10_portal"/>
    <property type="match status" value="1"/>
</dbReference>
<proteinExistence type="predicted"/>
<gene>
    <name evidence="1" type="ORF">NFC81_09120</name>
</gene>
<dbReference type="RefSeq" id="WP_304994176.1">
    <property type="nucleotide sequence ID" value="NZ_CP101717.1"/>
</dbReference>
<name>A0AB38YC01_9GAMM</name>
<accession>A0AB38YC01</accession>
<evidence type="ECO:0008006" key="2">
    <source>
        <dbReference type="Google" id="ProtNLM"/>
    </source>
</evidence>
<organism evidence="1">
    <name type="scientific">Salinispirillum sp. LH 10-3-1</name>
    <dbReference type="NCBI Taxonomy" id="2952525"/>
    <lineage>
        <taxon>Bacteria</taxon>
        <taxon>Pseudomonadati</taxon>
        <taxon>Pseudomonadota</taxon>
        <taxon>Gammaproteobacteria</taxon>
        <taxon>Oceanospirillales</taxon>
        <taxon>Saccharospirillaceae</taxon>
        <taxon>Salinispirillum</taxon>
    </lineage>
</organism>
<protein>
    <recommendedName>
        <fullName evidence="2">Portal protein</fullName>
    </recommendedName>
</protein>
<evidence type="ECO:0000313" key="1">
    <source>
        <dbReference type="EMBL" id="WLD56891.1"/>
    </source>
</evidence>